<reference evidence="2" key="1">
    <citation type="journal article" date="2019" name="Int. J. Syst. Evol. Microbiol.">
        <title>The Global Catalogue of Microorganisms (GCM) 10K type strain sequencing project: providing services to taxonomists for standard genome sequencing and annotation.</title>
        <authorList>
            <consortium name="The Broad Institute Genomics Platform"/>
            <consortium name="The Broad Institute Genome Sequencing Center for Infectious Disease"/>
            <person name="Wu L."/>
            <person name="Ma J."/>
        </authorList>
    </citation>
    <scope>NUCLEOTIDE SEQUENCE [LARGE SCALE GENOMIC DNA]</scope>
    <source>
        <strain evidence="2">KCTC 12848</strain>
    </source>
</reference>
<gene>
    <name evidence="1" type="ORF">ACFSKX_18885</name>
</gene>
<accession>A0ABW5EFY6</accession>
<evidence type="ECO:0008006" key="3">
    <source>
        <dbReference type="Google" id="ProtNLM"/>
    </source>
</evidence>
<keyword evidence="2" id="KW-1185">Reference proteome</keyword>
<name>A0ABW5EFY6_9GAMM</name>
<evidence type="ECO:0000313" key="1">
    <source>
        <dbReference type="EMBL" id="MFD2312488.1"/>
    </source>
</evidence>
<protein>
    <recommendedName>
        <fullName evidence="3">DUF4132 domain-containing protein</fullName>
    </recommendedName>
</protein>
<dbReference type="RefSeq" id="WP_265723632.1">
    <property type="nucleotide sequence ID" value="NZ_JAPIVK010000065.1"/>
</dbReference>
<proteinExistence type="predicted"/>
<comment type="caution">
    <text evidence="1">The sequence shown here is derived from an EMBL/GenBank/DDBJ whole genome shotgun (WGS) entry which is preliminary data.</text>
</comment>
<organism evidence="1 2">
    <name type="scientific">Microbulbifer halophilus</name>
    <dbReference type="NCBI Taxonomy" id="453963"/>
    <lineage>
        <taxon>Bacteria</taxon>
        <taxon>Pseudomonadati</taxon>
        <taxon>Pseudomonadota</taxon>
        <taxon>Gammaproteobacteria</taxon>
        <taxon>Cellvibrionales</taxon>
        <taxon>Microbulbiferaceae</taxon>
        <taxon>Microbulbifer</taxon>
    </lineage>
</organism>
<evidence type="ECO:0000313" key="2">
    <source>
        <dbReference type="Proteomes" id="UP001597425"/>
    </source>
</evidence>
<dbReference type="EMBL" id="JBHUJD010000047">
    <property type="protein sequence ID" value="MFD2312488.1"/>
    <property type="molecule type" value="Genomic_DNA"/>
</dbReference>
<dbReference type="Proteomes" id="UP001597425">
    <property type="component" value="Unassembled WGS sequence"/>
</dbReference>
<sequence>MLKDKLYAIMQLSEKDIAKGEARFAAFDKGSLAEFLDNIFSDVNDIGIHIIFPADLKALIINCIAHGTQATRKKVARALLYKLQYSNKLEQEGLFDLAWCWISNTRNKEIREILGQLMLYYVHDERAWQLYQEYIADTYPDIVQSIFYQPIALWSLFRNKVRYKEMWRYQQEYFPEQAQKIYRLWQHNIEARLNEQVPAGCLSLHRVENPWQYSEKVIDKLRDKGVDIVLKGETGDVIHAANGELLYHDLQLNGRLLGKAIGGPFVTNPQHTLLFCHILDEYNGLALSVINLKTNQFFRLDVSGIKLLPYNHDGLQLNAWLYDGTTILQERDERTFYVPEQIWGMQNQLRILDQNNGWGFDFDTHYIKSFISKYRYAFRDFVHHYIVGEFRIPQSPAVHICISVKTGEMDAFYYDQDKQQFFLMRINASLGEFIKALTVYQTFMREKGFSSEAYDAAITQLSNQQAQELKEQLEHAGMGDHTQHQFWRWLFEPLMMQAASNPRPENGKDKSDDS</sequence>